<feature type="transmembrane region" description="Helical" evidence="6">
    <location>
        <begin position="712"/>
        <end position="732"/>
    </location>
</feature>
<keyword evidence="5 6" id="KW-0472">Membrane</keyword>
<evidence type="ECO:0000313" key="9">
    <source>
        <dbReference type="Proteomes" id="UP000000647"/>
    </source>
</evidence>
<feature type="domain" description="ABC3 transporter permease C-terminal" evidence="7">
    <location>
        <begin position="713"/>
        <end position="820"/>
    </location>
</feature>
<feature type="domain" description="ABC3 transporter permease C-terminal" evidence="7">
    <location>
        <begin position="267"/>
        <end position="385"/>
    </location>
</feature>
<dbReference type="PANTHER" id="PTHR30287:SF1">
    <property type="entry name" value="INNER MEMBRANE PROTEIN"/>
    <property type="match status" value="1"/>
</dbReference>
<dbReference type="InterPro" id="IPR003838">
    <property type="entry name" value="ABC3_permease_C"/>
</dbReference>
<gene>
    <name evidence="8" type="ordered locus">Hhal_2066</name>
</gene>
<evidence type="ECO:0000259" key="7">
    <source>
        <dbReference type="Pfam" id="PF02687"/>
    </source>
</evidence>
<keyword evidence="4 6" id="KW-1133">Transmembrane helix</keyword>
<keyword evidence="3 6" id="KW-0812">Transmembrane</keyword>
<keyword evidence="2" id="KW-1003">Cell membrane</keyword>
<evidence type="ECO:0000256" key="3">
    <source>
        <dbReference type="ARBA" id="ARBA00022692"/>
    </source>
</evidence>
<dbReference type="EMBL" id="CP000544">
    <property type="protein sequence ID" value="ABM62830.1"/>
    <property type="molecule type" value="Genomic_DNA"/>
</dbReference>
<proteinExistence type="predicted"/>
<feature type="transmembrane region" description="Helical" evidence="6">
    <location>
        <begin position="28"/>
        <end position="49"/>
    </location>
</feature>
<dbReference type="InterPro" id="IPR038766">
    <property type="entry name" value="Membrane_comp_ABC_pdt"/>
</dbReference>
<dbReference type="HOGENOM" id="CLU_009475_0_0_6"/>
<reference evidence="9" key="1">
    <citation type="submission" date="2006-12" db="EMBL/GenBank/DDBJ databases">
        <title>Complete sequence of Halorhodospira halophila SL1.</title>
        <authorList>
            <consortium name="US DOE Joint Genome Institute"/>
            <person name="Copeland A."/>
            <person name="Lucas S."/>
            <person name="Lapidus A."/>
            <person name="Barry K."/>
            <person name="Detter J.C."/>
            <person name="Glavina del Rio T."/>
            <person name="Hammon N."/>
            <person name="Israni S."/>
            <person name="Dalin E."/>
            <person name="Tice H."/>
            <person name="Pitluck S."/>
            <person name="Saunders E."/>
            <person name="Brettin T."/>
            <person name="Bruce D."/>
            <person name="Han C."/>
            <person name="Tapia R."/>
            <person name="Schmutz J."/>
            <person name="Larimer F."/>
            <person name="Land M."/>
            <person name="Hauser L."/>
            <person name="Kyrpides N."/>
            <person name="Mikhailova N."/>
            <person name="Hoff W."/>
            <person name="Richardson P."/>
        </authorList>
    </citation>
    <scope>NUCLEOTIDE SEQUENCE [LARGE SCALE GENOMIC DNA]</scope>
    <source>
        <strain evidence="9">DSM 244 / SL1</strain>
    </source>
</reference>
<dbReference type="PANTHER" id="PTHR30287">
    <property type="entry name" value="MEMBRANE COMPONENT OF PREDICTED ABC SUPERFAMILY METABOLITE UPTAKE TRANSPORTER"/>
    <property type="match status" value="1"/>
</dbReference>
<feature type="transmembrane region" description="Helical" evidence="6">
    <location>
        <begin position="426"/>
        <end position="451"/>
    </location>
</feature>
<sequence>MSAPISATGTTLRLAARFLRRDLAAGRLGILAAALVVAVAAVTAVGWLGDRVGAATTERAAELIAADRLVRTDEAAPDDWLDAARERGLQAARTVEFPTVVAADGRTRLVSVKAVESGYPLRGELRTADARDADDRVAEQRPGPGAVWVEPRLLDLLGAELGGALEIGDMQLPMERLVTAEPDRAGMFGTVAPRVLLAWEDIAGTGLVGEGARVRHALLLAGPEDELDAFAEWLRDADGPEAEVLTGTEAQPAIQEIVGQAERFLGLAALITVVVAAAAVLLTARHYAVAQLDRVAVMRVLGARQGRVVAIQTAVLGAVALAAGVLGAAIGFALHAVMIALLADVLPPNLPAPGPLPALYGIGLGVAAAAGFALPTVARLRHVPPMRVLRRTAGAGVVRSGGAYAVAAAVIAALMVWRAGDLTLAGVVLGATAATLAALAAAAYAAVRLAGWLRARSGSRLLWLTGPSRRPGATVVQVVAVGLGLMALLLLSAVREDLLDTWQAGIPDDAPDTFLIDVAPEEVEPLQAFLAEELDTEVTLYAITRGRLDAINEARIRPDDFDSPRTQRMVDRDLNLTWAETLPEDNRVVAGEWWGDEPGDEWSVEAGYAERVGIDVGDEITFVIDGEPVSGTVTSLRELRWDSFNPNFFVIAAPGMVDAHPEYITSFRLGDAAERVLPELNERFPGATPLDVGAILDTARRIIGQGARVVELMAALTLVAGVVVLLAALRTAAAERRFEASLLRALGASRRRLEAIAVAELAASGALAGLLAGIAAASGGYLAARHLFDLTYAFPWGVVVLGTVLGAVTVAGAGWLGARRDWRVSPMELLRGGES</sequence>
<dbReference type="OrthoDB" id="5292592at2"/>
<dbReference type="STRING" id="349124.Hhal_2066"/>
<evidence type="ECO:0000256" key="2">
    <source>
        <dbReference type="ARBA" id="ARBA00022475"/>
    </source>
</evidence>
<keyword evidence="9" id="KW-1185">Reference proteome</keyword>
<evidence type="ECO:0000256" key="6">
    <source>
        <dbReference type="SAM" id="Phobius"/>
    </source>
</evidence>
<dbReference type="RefSeq" id="WP_011814852.1">
    <property type="nucleotide sequence ID" value="NC_008789.1"/>
</dbReference>
<dbReference type="KEGG" id="hha:Hhal_2066"/>
<dbReference type="eggNOG" id="COG3127">
    <property type="taxonomic scope" value="Bacteria"/>
</dbReference>
<feature type="transmembrane region" description="Helical" evidence="6">
    <location>
        <begin position="796"/>
        <end position="818"/>
    </location>
</feature>
<evidence type="ECO:0000256" key="4">
    <source>
        <dbReference type="ARBA" id="ARBA00022989"/>
    </source>
</evidence>
<dbReference type="Proteomes" id="UP000000647">
    <property type="component" value="Chromosome"/>
</dbReference>
<feature type="transmembrane region" description="Helical" evidence="6">
    <location>
        <begin position="264"/>
        <end position="288"/>
    </location>
</feature>
<dbReference type="Pfam" id="PF02687">
    <property type="entry name" value="FtsX"/>
    <property type="match status" value="2"/>
</dbReference>
<feature type="transmembrane region" description="Helical" evidence="6">
    <location>
        <begin position="358"/>
        <end position="380"/>
    </location>
</feature>
<feature type="transmembrane region" description="Helical" evidence="6">
    <location>
        <begin position="309"/>
        <end position="338"/>
    </location>
</feature>
<dbReference type="GO" id="GO:0005886">
    <property type="term" value="C:plasma membrane"/>
    <property type="evidence" value="ECO:0007669"/>
    <property type="project" value="UniProtKB-SubCell"/>
</dbReference>
<feature type="transmembrane region" description="Helical" evidence="6">
    <location>
        <begin position="401"/>
        <end position="420"/>
    </location>
</feature>
<evidence type="ECO:0000256" key="1">
    <source>
        <dbReference type="ARBA" id="ARBA00004651"/>
    </source>
</evidence>
<name>A1WYR8_HALHL</name>
<feature type="transmembrane region" description="Helical" evidence="6">
    <location>
        <begin position="472"/>
        <end position="494"/>
    </location>
</feature>
<organism evidence="8 9">
    <name type="scientific">Halorhodospira halophila (strain DSM 244 / SL1)</name>
    <name type="common">Ectothiorhodospira halophila (strain DSM 244 / SL1)</name>
    <dbReference type="NCBI Taxonomy" id="349124"/>
    <lineage>
        <taxon>Bacteria</taxon>
        <taxon>Pseudomonadati</taxon>
        <taxon>Pseudomonadota</taxon>
        <taxon>Gammaproteobacteria</taxon>
        <taxon>Chromatiales</taxon>
        <taxon>Ectothiorhodospiraceae</taxon>
        <taxon>Halorhodospira</taxon>
    </lineage>
</organism>
<feature type="transmembrane region" description="Helical" evidence="6">
    <location>
        <begin position="753"/>
        <end position="776"/>
    </location>
</feature>
<reference evidence="8 9" key="2">
    <citation type="journal article" date="2013" name="Stand. Genomic Sci.">
        <title>Complete genome sequence of Halorhodospira halophila SL1.</title>
        <authorList>
            <person name="Challacombe J.F."/>
            <person name="Majid S."/>
            <person name="Deole R."/>
            <person name="Brettin T.S."/>
            <person name="Bruce D."/>
            <person name="Delano S.F."/>
            <person name="Detter J.C."/>
            <person name="Gleasner C.D."/>
            <person name="Han C.S."/>
            <person name="Misra M."/>
            <person name="Reitenga K.G."/>
            <person name="Mikhailova N."/>
            <person name="Woyke T."/>
            <person name="Pitluck S."/>
            <person name="Nolan M."/>
            <person name="Land M.L."/>
            <person name="Saunders E."/>
            <person name="Tapia R."/>
            <person name="Lapidus A."/>
            <person name="Ivanova N."/>
            <person name="Hoff W.D."/>
        </authorList>
    </citation>
    <scope>NUCLEOTIDE SEQUENCE [LARGE SCALE GENOMIC DNA]</scope>
    <source>
        <strain evidence="9">DSM 244 / SL1</strain>
    </source>
</reference>
<dbReference type="AlphaFoldDB" id="A1WYR8"/>
<accession>A1WYR8</accession>
<comment type="subcellular location">
    <subcellularLocation>
        <location evidence="1">Cell membrane</location>
        <topology evidence="1">Multi-pass membrane protein</topology>
    </subcellularLocation>
</comment>
<evidence type="ECO:0000313" key="8">
    <source>
        <dbReference type="EMBL" id="ABM62830.1"/>
    </source>
</evidence>
<protein>
    <recommendedName>
        <fullName evidence="7">ABC3 transporter permease C-terminal domain-containing protein</fullName>
    </recommendedName>
</protein>
<evidence type="ECO:0000256" key="5">
    <source>
        <dbReference type="ARBA" id="ARBA00023136"/>
    </source>
</evidence>